<proteinExistence type="predicted"/>
<evidence type="ECO:0000256" key="1">
    <source>
        <dbReference type="SAM" id="Phobius"/>
    </source>
</evidence>
<feature type="chain" id="PRO_5045967471" description="TPM domain-containing protein" evidence="2">
    <location>
        <begin position="30"/>
        <end position="245"/>
    </location>
</feature>
<reference evidence="4" key="1">
    <citation type="journal article" date="2019" name="Int. J. Syst. Evol. Microbiol.">
        <title>The Global Catalogue of Microorganisms (GCM) 10K type strain sequencing project: providing services to taxonomists for standard genome sequencing and annotation.</title>
        <authorList>
            <consortium name="The Broad Institute Genomics Platform"/>
            <consortium name="The Broad Institute Genome Sequencing Center for Infectious Disease"/>
            <person name="Wu L."/>
            <person name="Ma J."/>
        </authorList>
    </citation>
    <scope>NUCLEOTIDE SEQUENCE [LARGE SCALE GENOMIC DNA]</scope>
    <source>
        <strain evidence="4">CGMCC 4.1469</strain>
    </source>
</reference>
<evidence type="ECO:0000313" key="4">
    <source>
        <dbReference type="Proteomes" id="UP001596052"/>
    </source>
</evidence>
<dbReference type="EMBL" id="JBHSMQ010000003">
    <property type="protein sequence ID" value="MFC5455282.1"/>
    <property type="molecule type" value="Genomic_DNA"/>
</dbReference>
<gene>
    <name evidence="3" type="ORF">ACFQDI_10475</name>
</gene>
<keyword evidence="1" id="KW-0812">Transmembrane</keyword>
<evidence type="ECO:0008006" key="5">
    <source>
        <dbReference type="Google" id="ProtNLM"/>
    </source>
</evidence>
<evidence type="ECO:0000313" key="3">
    <source>
        <dbReference type="EMBL" id="MFC5455282.1"/>
    </source>
</evidence>
<keyword evidence="1" id="KW-1133">Transmembrane helix</keyword>
<keyword evidence="1" id="KW-0472">Membrane</keyword>
<name>A0ABW0KRC0_9BACT</name>
<evidence type="ECO:0000256" key="2">
    <source>
        <dbReference type="SAM" id="SignalP"/>
    </source>
</evidence>
<sequence>MNHAPCLKHRLLLPACAVLWLAAAALGLAEPAPPADGILDDTRALTPETHRQLAEELREFSQDLKCDAWFMASSFPPAGTTVRRQAQATRHAWSAARSAVLMAYDRASNGTAMSFSPDFWDRYPAAELVEIMQETRRIQTDTKLALDERLALATRYWVDRLRSMESVRLRQSLWLQRGEKTFAVTIPAMLAGGAVIAALLGFMSRRRSAREGRRFLFPDVQVGMRFGAAYGGGVTSEIKTNAGAH</sequence>
<comment type="caution">
    <text evidence="3">The sequence shown here is derived from an EMBL/GenBank/DDBJ whole genome shotgun (WGS) entry which is preliminary data.</text>
</comment>
<keyword evidence="4" id="KW-1185">Reference proteome</keyword>
<keyword evidence="2" id="KW-0732">Signal</keyword>
<protein>
    <recommendedName>
        <fullName evidence="5">TPM domain-containing protein</fullName>
    </recommendedName>
</protein>
<dbReference type="RefSeq" id="WP_377166207.1">
    <property type="nucleotide sequence ID" value="NZ_JBHSMQ010000003.1"/>
</dbReference>
<feature type="signal peptide" evidence="2">
    <location>
        <begin position="1"/>
        <end position="29"/>
    </location>
</feature>
<organism evidence="3 4">
    <name type="scientific">Prosthecobacter fluviatilis</name>
    <dbReference type="NCBI Taxonomy" id="445931"/>
    <lineage>
        <taxon>Bacteria</taxon>
        <taxon>Pseudomonadati</taxon>
        <taxon>Verrucomicrobiota</taxon>
        <taxon>Verrucomicrobiia</taxon>
        <taxon>Verrucomicrobiales</taxon>
        <taxon>Verrucomicrobiaceae</taxon>
        <taxon>Prosthecobacter</taxon>
    </lineage>
</organism>
<accession>A0ABW0KRC0</accession>
<feature type="transmembrane region" description="Helical" evidence="1">
    <location>
        <begin position="182"/>
        <end position="203"/>
    </location>
</feature>
<dbReference type="Proteomes" id="UP001596052">
    <property type="component" value="Unassembled WGS sequence"/>
</dbReference>